<dbReference type="PANTHER" id="PTHR35841:SF1">
    <property type="entry name" value="PHOSPHONATES-BINDING PERIPLASMIC PROTEIN"/>
    <property type="match status" value="1"/>
</dbReference>
<dbReference type="PATRIC" id="fig|34065.5.peg.1604"/>
<dbReference type="Proteomes" id="UP000050420">
    <property type="component" value="Unassembled WGS sequence"/>
</dbReference>
<keyword evidence="1" id="KW-0732">Signal</keyword>
<accession>A0A0P9V531</accession>
<evidence type="ECO:0000256" key="1">
    <source>
        <dbReference type="SAM" id="SignalP"/>
    </source>
</evidence>
<feature type="signal peptide" evidence="1">
    <location>
        <begin position="1"/>
        <end position="22"/>
    </location>
</feature>
<dbReference type="EMBL" id="LJQU01000176">
    <property type="protein sequence ID" value="KPX97940.1"/>
    <property type="molecule type" value="Genomic_DNA"/>
</dbReference>
<proteinExistence type="predicted"/>
<dbReference type="SUPFAM" id="SSF53850">
    <property type="entry name" value="Periplasmic binding protein-like II"/>
    <property type="match status" value="1"/>
</dbReference>
<dbReference type="AlphaFoldDB" id="A0A0P9V531"/>
<reference evidence="2 3" key="1">
    <citation type="submission" date="2015-09" db="EMBL/GenBank/DDBJ databases">
        <title>Genome announcement of multiple Pseudomonas syringae strains.</title>
        <authorList>
            <person name="Thakur S."/>
            <person name="Wang P.W."/>
            <person name="Gong Y."/>
            <person name="Weir B.S."/>
            <person name="Guttman D.S."/>
        </authorList>
    </citation>
    <scope>NUCLEOTIDE SEQUENCE [LARGE SCALE GENOMIC DNA]</scope>
    <source>
        <strain evidence="2 3">ICMP4331</strain>
    </source>
</reference>
<comment type="caution">
    <text evidence="2">The sequence shown here is derived from an EMBL/GenBank/DDBJ whole genome shotgun (WGS) entry which is preliminary data.</text>
</comment>
<sequence>MKLCLGCKAIMVVLSFALSNVAASEELKVYNFSPVNQYNLNLSASFWNPIIKYVSDKSGVNLTLKLGRTSSDTTSYVLAQEVDFAFTNHLFSPERDKMGWKVFGRRDAPALEGQIVVPADSPIHSLSELEGKEVVYPGPEAFIAYKVTNSELVKKGISTSTVFAGNMDGAFSQLFSGKAQAMGANSQLVSGYTEREGKSFRVLWSSASFNDLALMASPRVSKKERDAVANAFFNMQNDPDGSRVLREAAELVHAPAPITFIPATEADYASYRDFYDSLPANLK</sequence>
<gene>
    <name evidence="2" type="ORF">ALO63_01134</name>
</gene>
<dbReference type="PANTHER" id="PTHR35841">
    <property type="entry name" value="PHOSPHONATES-BINDING PERIPLASMIC PROTEIN"/>
    <property type="match status" value="1"/>
</dbReference>
<organism evidence="2 3">
    <name type="scientific">Pseudomonas amygdali pv. mori</name>
    <dbReference type="NCBI Taxonomy" id="34065"/>
    <lineage>
        <taxon>Bacteria</taxon>
        <taxon>Pseudomonadati</taxon>
        <taxon>Pseudomonadota</taxon>
        <taxon>Gammaproteobacteria</taxon>
        <taxon>Pseudomonadales</taxon>
        <taxon>Pseudomonadaceae</taxon>
        <taxon>Pseudomonas</taxon>
        <taxon>Pseudomonas amygdali</taxon>
    </lineage>
</organism>
<name>A0A0P9V531_PSEA0</name>
<evidence type="ECO:0008006" key="4">
    <source>
        <dbReference type="Google" id="ProtNLM"/>
    </source>
</evidence>
<feature type="chain" id="PRO_5006170179" description="Phosphate/phosphonate ABC transporter periplasmic protein" evidence="1">
    <location>
        <begin position="23"/>
        <end position="283"/>
    </location>
</feature>
<protein>
    <recommendedName>
        <fullName evidence="4">Phosphate/phosphonate ABC transporter periplasmic protein</fullName>
    </recommendedName>
</protein>
<dbReference type="Pfam" id="PF12974">
    <property type="entry name" value="Phosphonate-bd"/>
    <property type="match status" value="1"/>
</dbReference>
<evidence type="ECO:0000313" key="3">
    <source>
        <dbReference type="Proteomes" id="UP000050420"/>
    </source>
</evidence>
<dbReference type="Gene3D" id="3.40.190.10">
    <property type="entry name" value="Periplasmic binding protein-like II"/>
    <property type="match status" value="2"/>
</dbReference>
<evidence type="ECO:0000313" key="2">
    <source>
        <dbReference type="EMBL" id="KPX97940.1"/>
    </source>
</evidence>